<protein>
    <recommendedName>
        <fullName evidence="3">Elongation factor Tu-type domain-containing protein</fullName>
    </recommendedName>
</protein>
<keyword evidence="5" id="KW-1185">Reference proteome</keyword>
<dbReference type="SUPFAM" id="SSF50447">
    <property type="entry name" value="Translation proteins"/>
    <property type="match status" value="1"/>
</dbReference>
<organism evidence="4 5">
    <name type="scientific">Xanthoceras sorbifolium</name>
    <dbReference type="NCBI Taxonomy" id="99658"/>
    <lineage>
        <taxon>Eukaryota</taxon>
        <taxon>Viridiplantae</taxon>
        <taxon>Streptophyta</taxon>
        <taxon>Embryophyta</taxon>
        <taxon>Tracheophyta</taxon>
        <taxon>Spermatophyta</taxon>
        <taxon>Magnoliopsida</taxon>
        <taxon>eudicotyledons</taxon>
        <taxon>Gunneridae</taxon>
        <taxon>Pentapetalae</taxon>
        <taxon>rosids</taxon>
        <taxon>malvids</taxon>
        <taxon>Sapindales</taxon>
        <taxon>Sapindaceae</taxon>
        <taxon>Xanthoceroideae</taxon>
        <taxon>Xanthoceras</taxon>
    </lineage>
</organism>
<dbReference type="Pfam" id="PF14578">
    <property type="entry name" value="GTP_EFTU_D4"/>
    <property type="match status" value="1"/>
</dbReference>
<dbReference type="Gene3D" id="2.40.30.10">
    <property type="entry name" value="Translation factors"/>
    <property type="match status" value="1"/>
</dbReference>
<dbReference type="Proteomes" id="UP000827721">
    <property type="component" value="Unassembled WGS sequence"/>
</dbReference>
<comment type="caution">
    <text evidence="4">The sequence shown here is derived from an EMBL/GenBank/DDBJ whole genome shotgun (WGS) entry which is preliminary data.</text>
</comment>
<keyword evidence="2" id="KW-0342">GTP-binding</keyword>
<feature type="domain" description="Elongation factor Tu-type" evidence="3">
    <location>
        <begin position="9"/>
        <end position="69"/>
    </location>
</feature>
<sequence length="126" mass="14370">MLMKQSSHVSLCIFSKKDPILLGVEVGTPICIPQKDLIDIGRIASIEINYEPVDCAMKGQVVAVKIVGSNYEELQKMFGRHFDVENELDSHISRRSIMDVLKANYRDLSIDEWKSVVELKNLFKMQ</sequence>
<evidence type="ECO:0000313" key="5">
    <source>
        <dbReference type="Proteomes" id="UP000827721"/>
    </source>
</evidence>
<evidence type="ECO:0000259" key="3">
    <source>
        <dbReference type="Pfam" id="PF14578"/>
    </source>
</evidence>
<keyword evidence="1" id="KW-0547">Nucleotide-binding</keyword>
<accession>A0ABQ8GZW8</accession>
<dbReference type="PANTHER" id="PTHR43381:SF4">
    <property type="entry name" value="EUKARYOTIC TRANSLATION INITIATION FACTOR 5B"/>
    <property type="match status" value="1"/>
</dbReference>
<evidence type="ECO:0000256" key="1">
    <source>
        <dbReference type="ARBA" id="ARBA00022741"/>
    </source>
</evidence>
<gene>
    <name evidence="4" type="ORF">JRO89_XSUnG0044400</name>
</gene>
<evidence type="ECO:0000313" key="4">
    <source>
        <dbReference type="EMBL" id="KAH7527256.1"/>
    </source>
</evidence>
<evidence type="ECO:0000256" key="2">
    <source>
        <dbReference type="ARBA" id="ARBA00023134"/>
    </source>
</evidence>
<dbReference type="InterPro" id="IPR015760">
    <property type="entry name" value="TIF_IF2"/>
</dbReference>
<dbReference type="InterPro" id="IPR029459">
    <property type="entry name" value="EFTU-type"/>
</dbReference>
<dbReference type="EMBL" id="JAFEMO010000078">
    <property type="protein sequence ID" value="KAH7527256.1"/>
    <property type="molecule type" value="Genomic_DNA"/>
</dbReference>
<name>A0ABQ8GZW8_9ROSI</name>
<dbReference type="InterPro" id="IPR009000">
    <property type="entry name" value="Transl_B-barrel_sf"/>
</dbReference>
<dbReference type="PANTHER" id="PTHR43381">
    <property type="entry name" value="TRANSLATION INITIATION FACTOR IF-2-RELATED"/>
    <property type="match status" value="1"/>
</dbReference>
<reference evidence="4 5" key="1">
    <citation type="submission" date="2021-02" db="EMBL/GenBank/DDBJ databases">
        <title>Plant Genome Project.</title>
        <authorList>
            <person name="Zhang R.-G."/>
        </authorList>
    </citation>
    <scope>NUCLEOTIDE SEQUENCE [LARGE SCALE GENOMIC DNA]</scope>
    <source>
        <tissue evidence="4">Leaves</tissue>
    </source>
</reference>
<proteinExistence type="predicted"/>